<evidence type="ECO:0000313" key="12">
    <source>
        <dbReference type="EMBL" id="WJZ97390.1"/>
    </source>
</evidence>
<dbReference type="PRINTS" id="PR00463">
    <property type="entry name" value="EP450I"/>
</dbReference>
<reference evidence="12 13" key="1">
    <citation type="journal article" date="2023" name="Hortic Res">
        <title>The complete reference genome for grapevine (Vitis vinifera L.) genetics and breeding.</title>
        <authorList>
            <person name="Shi X."/>
            <person name="Cao S."/>
            <person name="Wang X."/>
            <person name="Huang S."/>
            <person name="Wang Y."/>
            <person name="Liu Z."/>
            <person name="Liu W."/>
            <person name="Leng X."/>
            <person name="Peng Y."/>
            <person name="Wang N."/>
            <person name="Wang Y."/>
            <person name="Ma Z."/>
            <person name="Xu X."/>
            <person name="Zhang F."/>
            <person name="Xue H."/>
            <person name="Zhong H."/>
            <person name="Wang Y."/>
            <person name="Zhang K."/>
            <person name="Velt A."/>
            <person name="Avia K."/>
            <person name="Holtgrawe D."/>
            <person name="Grimplet J."/>
            <person name="Matus J.T."/>
            <person name="Ware D."/>
            <person name="Wu X."/>
            <person name="Wang H."/>
            <person name="Liu C."/>
            <person name="Fang Y."/>
            <person name="Rustenholz C."/>
            <person name="Cheng Z."/>
            <person name="Xiao H."/>
            <person name="Zhou Y."/>
        </authorList>
    </citation>
    <scope>NUCLEOTIDE SEQUENCE [LARGE SCALE GENOMIC DNA]</scope>
    <source>
        <strain evidence="13">cv. Pinot noir / PN40024</strain>
        <tissue evidence="12">Leaf</tissue>
    </source>
</reference>
<keyword evidence="13" id="KW-1185">Reference proteome</keyword>
<dbReference type="PANTHER" id="PTHR24282:SF28">
    <property type="entry name" value="CYTOCHROME P450"/>
    <property type="match status" value="1"/>
</dbReference>
<dbReference type="PANTHER" id="PTHR24282">
    <property type="entry name" value="CYTOCHROME P450 FAMILY MEMBER"/>
    <property type="match status" value="1"/>
</dbReference>
<keyword evidence="4" id="KW-0812">Transmembrane</keyword>
<dbReference type="SUPFAM" id="SSF48264">
    <property type="entry name" value="Cytochrome P450"/>
    <property type="match status" value="1"/>
</dbReference>
<evidence type="ECO:0000256" key="3">
    <source>
        <dbReference type="ARBA" id="ARBA00022617"/>
    </source>
</evidence>
<proteinExistence type="inferred from homology"/>
<dbReference type="InterPro" id="IPR001128">
    <property type="entry name" value="Cyt_P450"/>
</dbReference>
<accession>A0ABY9CRP5</accession>
<evidence type="ECO:0000256" key="6">
    <source>
        <dbReference type="ARBA" id="ARBA00022989"/>
    </source>
</evidence>
<gene>
    <name evidence="12" type="ORF">VitviT2T_015998</name>
</gene>
<evidence type="ECO:0000256" key="10">
    <source>
        <dbReference type="ARBA" id="ARBA00023136"/>
    </source>
</evidence>
<keyword evidence="7 11" id="KW-0560">Oxidoreductase</keyword>
<comment type="similarity">
    <text evidence="2 11">Belongs to the cytochrome P450 family.</text>
</comment>
<keyword evidence="3 11" id="KW-0349">Heme</keyword>
<name>A0ABY9CRP5_VITVI</name>
<protein>
    <recommendedName>
        <fullName evidence="14">Cytochrome P450 714C2</fullName>
    </recommendedName>
</protein>
<dbReference type="PRINTS" id="PR00385">
    <property type="entry name" value="P450"/>
</dbReference>
<evidence type="ECO:0000313" key="13">
    <source>
        <dbReference type="Proteomes" id="UP001227230"/>
    </source>
</evidence>
<dbReference type="InterPro" id="IPR002401">
    <property type="entry name" value="Cyt_P450_E_grp-I"/>
</dbReference>
<evidence type="ECO:0000256" key="1">
    <source>
        <dbReference type="ARBA" id="ARBA00004167"/>
    </source>
</evidence>
<dbReference type="Pfam" id="PF00067">
    <property type="entry name" value="p450"/>
    <property type="match status" value="1"/>
</dbReference>
<dbReference type="PROSITE" id="PS00086">
    <property type="entry name" value="CYTOCHROME_P450"/>
    <property type="match status" value="1"/>
</dbReference>
<dbReference type="Proteomes" id="UP001227230">
    <property type="component" value="Chromosome 10"/>
</dbReference>
<comment type="subcellular location">
    <subcellularLocation>
        <location evidence="1">Membrane</location>
        <topology evidence="1">Single-pass membrane protein</topology>
    </subcellularLocation>
</comment>
<dbReference type="EMBL" id="CP126657">
    <property type="protein sequence ID" value="WJZ97390.1"/>
    <property type="molecule type" value="Genomic_DNA"/>
</dbReference>
<keyword evidence="5 11" id="KW-0479">Metal-binding</keyword>
<evidence type="ECO:0000256" key="5">
    <source>
        <dbReference type="ARBA" id="ARBA00022723"/>
    </source>
</evidence>
<dbReference type="Gene3D" id="1.10.630.10">
    <property type="entry name" value="Cytochrome P450"/>
    <property type="match status" value="1"/>
</dbReference>
<keyword evidence="10" id="KW-0472">Membrane</keyword>
<sequence>MMRKEKKHMKTRKIKPSNIQLKLRRQGIKGPPPAFVMGNIPEMKRIMSMAADAPRSEAHLPLGFSTSTTFPYFAQWTKLYANVLSILTTRGTFTFALGNEQLLYVADTKLVKEINLSKTLDLGKPSYLQKDRGPLLGKGLITSNGAVWFHQRKTIAPQLFMDKVKGNLNIMVESASNLVSSWLGLIELGSGSADIRVDDYIRSFTSTVISKMMFGSHHSKAVELFPKCRALMKNLQTPTILKGIPFFRYLPTKENRDVWRLEREIHASLIDIVKENPEAASDKMAQIIMESAKTGELGPSTPDQYIVDNCKDVYLAGFEVTAVATLWGLVLLASNPEWQARLRAEILEVCGGHVPDTNMLGKMKLLKMVIQEVLRLYPGVAFVSRQTLKDVKLGDILVPKGVNIWIWIPALHQDPELWGSDAEKFNPERFANGISGACKSPNAYIPFGVGTRMCPGQNLAITEMKILFTIILSHFSLSISPNYLHSPRLNLLLEPEYGVNLIIRKI</sequence>
<dbReference type="InterPro" id="IPR017972">
    <property type="entry name" value="Cyt_P450_CS"/>
</dbReference>
<evidence type="ECO:0000256" key="7">
    <source>
        <dbReference type="ARBA" id="ARBA00023002"/>
    </source>
</evidence>
<evidence type="ECO:0008006" key="14">
    <source>
        <dbReference type="Google" id="ProtNLM"/>
    </source>
</evidence>
<evidence type="ECO:0000256" key="2">
    <source>
        <dbReference type="ARBA" id="ARBA00010617"/>
    </source>
</evidence>
<dbReference type="InterPro" id="IPR050665">
    <property type="entry name" value="Cytochrome_P450_Monooxygen"/>
</dbReference>
<evidence type="ECO:0000256" key="4">
    <source>
        <dbReference type="ARBA" id="ARBA00022692"/>
    </source>
</evidence>
<organism evidence="12 13">
    <name type="scientific">Vitis vinifera</name>
    <name type="common">Grape</name>
    <dbReference type="NCBI Taxonomy" id="29760"/>
    <lineage>
        <taxon>Eukaryota</taxon>
        <taxon>Viridiplantae</taxon>
        <taxon>Streptophyta</taxon>
        <taxon>Embryophyta</taxon>
        <taxon>Tracheophyta</taxon>
        <taxon>Spermatophyta</taxon>
        <taxon>Magnoliopsida</taxon>
        <taxon>eudicotyledons</taxon>
        <taxon>Gunneridae</taxon>
        <taxon>Pentapetalae</taxon>
        <taxon>rosids</taxon>
        <taxon>Vitales</taxon>
        <taxon>Vitaceae</taxon>
        <taxon>Viteae</taxon>
        <taxon>Vitis</taxon>
    </lineage>
</organism>
<evidence type="ECO:0000256" key="8">
    <source>
        <dbReference type="ARBA" id="ARBA00023004"/>
    </source>
</evidence>
<keyword evidence="9 11" id="KW-0503">Monooxygenase</keyword>
<evidence type="ECO:0000256" key="11">
    <source>
        <dbReference type="RuleBase" id="RU000461"/>
    </source>
</evidence>
<keyword evidence="8 11" id="KW-0408">Iron</keyword>
<dbReference type="InterPro" id="IPR036396">
    <property type="entry name" value="Cyt_P450_sf"/>
</dbReference>
<evidence type="ECO:0000256" key="9">
    <source>
        <dbReference type="ARBA" id="ARBA00023033"/>
    </source>
</evidence>
<keyword evidence="6" id="KW-1133">Transmembrane helix</keyword>